<name>A0ABR2XIW6_9PEZI</name>
<dbReference type="InterPro" id="IPR037231">
    <property type="entry name" value="NAP-like_sf"/>
</dbReference>
<keyword evidence="5" id="KW-1185">Reference proteome</keyword>
<comment type="caution">
    <text evidence="4">The sequence shown here is derived from an EMBL/GenBank/DDBJ whole genome shotgun (WGS) entry which is preliminary data.</text>
</comment>
<dbReference type="Pfam" id="PF00956">
    <property type="entry name" value="NAP"/>
    <property type="match status" value="1"/>
</dbReference>
<sequence>MAGEETNVTYEQLADIEREFEDVELEITRQQAVMTKALYEKRQKTVAEIPNFWPLVFEQAPQEVDAYIQPSDSAVLSSSLKSISVSRFEVEDGSKGDPRSIAIKFEFNENEYFEDKVLEKKFWHRQSKDGDFAGLVGEPVPIKWKPKKDLTDGLLDMAISVHEQEKKRGQTGIPKIKDFTPEQKALQAKIQGTGMGGISFFALFGYRGYPVSAEENKEALAKEQEKRRLRAEGKSTDDDEDEAPELVEADEEDEEEILEIFADGEELAIAIAEDLWPSAIKYFSEFAPAPAQNRCTNYLEANAQEQDGLSEMDFEELDGEIEDEEDDADEPPAKKRKA</sequence>
<evidence type="ECO:0000313" key="5">
    <source>
        <dbReference type="Proteomes" id="UP001465668"/>
    </source>
</evidence>
<comment type="similarity">
    <text evidence="1 2">Belongs to the nucleosome assembly protein (NAP) family.</text>
</comment>
<proteinExistence type="inferred from homology"/>
<evidence type="ECO:0000256" key="1">
    <source>
        <dbReference type="ARBA" id="ARBA00009947"/>
    </source>
</evidence>
<organism evidence="4 5">
    <name type="scientific">Seiridium cardinale</name>
    <dbReference type="NCBI Taxonomy" id="138064"/>
    <lineage>
        <taxon>Eukaryota</taxon>
        <taxon>Fungi</taxon>
        <taxon>Dikarya</taxon>
        <taxon>Ascomycota</taxon>
        <taxon>Pezizomycotina</taxon>
        <taxon>Sordariomycetes</taxon>
        <taxon>Xylariomycetidae</taxon>
        <taxon>Amphisphaeriales</taxon>
        <taxon>Sporocadaceae</taxon>
        <taxon>Seiridium</taxon>
    </lineage>
</organism>
<feature type="compositionally biased region" description="Acidic residues" evidence="3">
    <location>
        <begin position="237"/>
        <end position="254"/>
    </location>
</feature>
<evidence type="ECO:0000256" key="3">
    <source>
        <dbReference type="SAM" id="MobiDB-lite"/>
    </source>
</evidence>
<accession>A0ABR2XIW6</accession>
<feature type="region of interest" description="Disordered" evidence="3">
    <location>
        <begin position="302"/>
        <end position="338"/>
    </location>
</feature>
<protein>
    <submittedName>
        <fullName evidence="4">Nucleosome assembly protein</fullName>
    </submittedName>
</protein>
<evidence type="ECO:0000256" key="2">
    <source>
        <dbReference type="RuleBase" id="RU003876"/>
    </source>
</evidence>
<dbReference type="EMBL" id="JARVKM010000047">
    <property type="protein sequence ID" value="KAK9773764.1"/>
    <property type="molecule type" value="Genomic_DNA"/>
</dbReference>
<dbReference type="PANTHER" id="PTHR11875">
    <property type="entry name" value="TESTIS-SPECIFIC Y-ENCODED PROTEIN"/>
    <property type="match status" value="1"/>
</dbReference>
<dbReference type="Gene3D" id="3.30.1120.90">
    <property type="entry name" value="Nucleosome assembly protein"/>
    <property type="match status" value="1"/>
</dbReference>
<dbReference type="InterPro" id="IPR002164">
    <property type="entry name" value="NAP_family"/>
</dbReference>
<feature type="compositionally biased region" description="Acidic residues" evidence="3">
    <location>
        <begin position="308"/>
        <end position="330"/>
    </location>
</feature>
<evidence type="ECO:0000313" key="4">
    <source>
        <dbReference type="EMBL" id="KAK9773764.1"/>
    </source>
</evidence>
<feature type="compositionally biased region" description="Basic and acidic residues" evidence="3">
    <location>
        <begin position="220"/>
        <end position="236"/>
    </location>
</feature>
<dbReference type="SUPFAM" id="SSF143113">
    <property type="entry name" value="NAP-like"/>
    <property type="match status" value="1"/>
</dbReference>
<feature type="region of interest" description="Disordered" evidence="3">
    <location>
        <begin position="220"/>
        <end position="254"/>
    </location>
</feature>
<gene>
    <name evidence="4" type="ORF">SCAR479_09405</name>
</gene>
<reference evidence="4 5" key="1">
    <citation type="submission" date="2024-02" db="EMBL/GenBank/DDBJ databases">
        <title>First draft genome assembly of two strains of Seiridium cardinale.</title>
        <authorList>
            <person name="Emiliani G."/>
            <person name="Scali E."/>
        </authorList>
    </citation>
    <scope>NUCLEOTIDE SEQUENCE [LARGE SCALE GENOMIC DNA]</scope>
    <source>
        <strain evidence="4 5">BM-138-000479</strain>
    </source>
</reference>
<dbReference type="Proteomes" id="UP001465668">
    <property type="component" value="Unassembled WGS sequence"/>
</dbReference>